<feature type="region of interest" description="Disordered" evidence="1">
    <location>
        <begin position="555"/>
        <end position="643"/>
    </location>
</feature>
<feature type="compositionally biased region" description="Low complexity" evidence="1">
    <location>
        <begin position="676"/>
        <end position="688"/>
    </location>
</feature>
<evidence type="ECO:0000259" key="2">
    <source>
        <dbReference type="PROSITE" id="PS50090"/>
    </source>
</evidence>
<dbReference type="Gene3D" id="1.10.10.60">
    <property type="entry name" value="Homeodomain-like"/>
    <property type="match status" value="1"/>
</dbReference>
<dbReference type="AlphaFoldDB" id="A0A8J4PRW4"/>
<feature type="domain" description="Myb-like" evidence="2">
    <location>
        <begin position="447"/>
        <end position="501"/>
    </location>
</feature>
<comment type="caution">
    <text evidence="3">The sequence shown here is derived from an EMBL/GenBank/DDBJ whole genome shotgun (WGS) entry which is preliminary data.</text>
</comment>
<accession>A0A8J4PRW4</accession>
<proteinExistence type="predicted"/>
<feature type="region of interest" description="Disordered" evidence="1">
    <location>
        <begin position="667"/>
        <end position="742"/>
    </location>
</feature>
<dbReference type="SUPFAM" id="SSF46689">
    <property type="entry name" value="Homeodomain-like"/>
    <property type="match status" value="1"/>
</dbReference>
<feature type="compositionally biased region" description="Polar residues" evidence="1">
    <location>
        <begin position="357"/>
        <end position="368"/>
    </location>
</feature>
<dbReference type="InterPro" id="IPR001005">
    <property type="entry name" value="SANT/Myb"/>
</dbReference>
<feature type="compositionally biased region" description="Acidic residues" evidence="1">
    <location>
        <begin position="727"/>
        <end position="742"/>
    </location>
</feature>
<sequence>MDNELLSLSNPVSLSHQLQQEDQQRQLQIVLQHQQQQQQQLQPHNYSVDRVLETRSLLSKSLVSPKFMKNLNIVNQALVYHYCLNIKKNSTLVLNIDDKQQQQQQQQQEQLQLQLQQKQPINHTLDQQVVKKENIEHTNSNDVEIINISDGNAFENINDIDVSIFDYIDGKDHSIVDLVDDKENSIIDLNTTGDDIQILSYKNNNSVLKSNSKNSNNNNNSRLIKKNTIIDNSYSNHNNKENFEPIVNILPIPKTPILKQESTLPMLPPRPTNIDLNQICILDKDNNYSKIVSEELNYFQQKGFEVQLLCPTTDPDHINTPPKKTINKKTTTKKNTITTTITTTIVTTNNTKKPLKDNNNMIPTTTISSRKRSAAKSLQVLIESESEDDKKSKRKKRSALDIDYLSPIKVSTTKTKVITPTKPSSTLNTNTNSNKENKENDNDIDTNDGDENDNWTTDEKIKLQQIYQKTSPHLLNFWNIVSDHVVTKTAQQCQKQYDSRFKTPVQKKTRVLSKKDSIPFSPIQFDKQKLKTLKSRKKIRNVLNQAIHTKSDKDIYETSPFKNQKNDIASNYINDNDDDDLDNDFDSSNSDSDSEIKNKKNNSRTKNISNNSLAKKKCDDHSNNNNHNKSMDQDNGDSDESFERFKPIDKNHWDGYLNKLSVQTKQRLKEQKVIKKNSNSNNKVGNNNNEKKSTKSFDRDEMKQEATIIQKISKQLSKKSDRINNPDEQDDFYFTDSEDNSD</sequence>
<feature type="compositionally biased region" description="Acidic residues" evidence="1">
    <location>
        <begin position="442"/>
        <end position="453"/>
    </location>
</feature>
<dbReference type="InterPro" id="IPR009057">
    <property type="entry name" value="Homeodomain-like_sf"/>
</dbReference>
<dbReference type="CDD" id="cd00167">
    <property type="entry name" value="SANT"/>
    <property type="match status" value="1"/>
</dbReference>
<feature type="compositionally biased region" description="Polar residues" evidence="1">
    <location>
        <begin position="604"/>
        <end position="613"/>
    </location>
</feature>
<feature type="region of interest" description="Disordered" evidence="1">
    <location>
        <begin position="351"/>
        <end position="374"/>
    </location>
</feature>
<keyword evidence="4" id="KW-1185">Reference proteome</keyword>
<evidence type="ECO:0000313" key="4">
    <source>
        <dbReference type="Proteomes" id="UP000695562"/>
    </source>
</evidence>
<feature type="region of interest" description="Disordered" evidence="1">
    <location>
        <begin position="415"/>
        <end position="454"/>
    </location>
</feature>
<feature type="compositionally biased region" description="Basic and acidic residues" evidence="1">
    <location>
        <begin position="689"/>
        <end position="704"/>
    </location>
</feature>
<name>A0A8J4PRW4_9MYCE</name>
<evidence type="ECO:0000313" key="3">
    <source>
        <dbReference type="EMBL" id="KAF2072593.1"/>
    </source>
</evidence>
<organism evidence="3 4">
    <name type="scientific">Polysphondylium violaceum</name>
    <dbReference type="NCBI Taxonomy" id="133409"/>
    <lineage>
        <taxon>Eukaryota</taxon>
        <taxon>Amoebozoa</taxon>
        <taxon>Evosea</taxon>
        <taxon>Eumycetozoa</taxon>
        <taxon>Dictyostelia</taxon>
        <taxon>Dictyosteliales</taxon>
        <taxon>Dictyosteliaceae</taxon>
        <taxon>Polysphondylium</taxon>
    </lineage>
</organism>
<gene>
    <name evidence="3" type="ORF">CYY_006090</name>
</gene>
<dbReference type="EMBL" id="AJWJ01000266">
    <property type="protein sequence ID" value="KAF2072593.1"/>
    <property type="molecule type" value="Genomic_DNA"/>
</dbReference>
<dbReference type="Proteomes" id="UP000695562">
    <property type="component" value="Unassembled WGS sequence"/>
</dbReference>
<feature type="compositionally biased region" description="Low complexity" evidence="1">
    <location>
        <begin position="415"/>
        <end position="434"/>
    </location>
</feature>
<dbReference type="OrthoDB" id="118550at2759"/>
<protein>
    <recommendedName>
        <fullName evidence="2">Myb-like domain-containing protein</fullName>
    </recommendedName>
</protein>
<evidence type="ECO:0000256" key="1">
    <source>
        <dbReference type="SAM" id="MobiDB-lite"/>
    </source>
</evidence>
<feature type="compositionally biased region" description="Acidic residues" evidence="1">
    <location>
        <begin position="575"/>
        <end position="585"/>
    </location>
</feature>
<reference evidence="3" key="1">
    <citation type="submission" date="2020-01" db="EMBL/GenBank/DDBJ databases">
        <title>Development of genomics and gene disruption for Polysphondylium violaceum indicates a role for the polyketide synthase stlB in stalk morphogenesis.</title>
        <authorList>
            <person name="Narita B."/>
            <person name="Kawabe Y."/>
            <person name="Kin K."/>
            <person name="Saito T."/>
            <person name="Gibbs R."/>
            <person name="Kuspa A."/>
            <person name="Muzny D."/>
            <person name="Queller D."/>
            <person name="Richards S."/>
            <person name="Strassman J."/>
            <person name="Sucgang R."/>
            <person name="Worley K."/>
            <person name="Schaap P."/>
        </authorList>
    </citation>
    <scope>NUCLEOTIDE SEQUENCE</scope>
    <source>
        <strain evidence="3">QSvi11</strain>
    </source>
</reference>
<dbReference type="PROSITE" id="PS50090">
    <property type="entry name" value="MYB_LIKE"/>
    <property type="match status" value="1"/>
</dbReference>